<dbReference type="GO" id="GO:0003677">
    <property type="term" value="F:DNA binding"/>
    <property type="evidence" value="ECO:0007669"/>
    <property type="project" value="UniProtKB-KW"/>
</dbReference>
<dbReference type="EMBL" id="SIRT01000001">
    <property type="protein sequence ID" value="TBN06377.1"/>
    <property type="molecule type" value="Genomic_DNA"/>
</dbReference>
<dbReference type="PROSITE" id="PS01063">
    <property type="entry name" value="SIGMA70_ECF"/>
    <property type="match status" value="1"/>
</dbReference>
<keyword evidence="5 6" id="KW-0804">Transcription</keyword>
<evidence type="ECO:0000256" key="3">
    <source>
        <dbReference type="ARBA" id="ARBA00023082"/>
    </source>
</evidence>
<dbReference type="InterPro" id="IPR039425">
    <property type="entry name" value="RNA_pol_sigma-70-like"/>
</dbReference>
<organism evidence="9 10">
    <name type="scientific">Hyunsoonleella flava</name>
    <dbReference type="NCBI Taxonomy" id="2527939"/>
    <lineage>
        <taxon>Bacteria</taxon>
        <taxon>Pseudomonadati</taxon>
        <taxon>Bacteroidota</taxon>
        <taxon>Flavobacteriia</taxon>
        <taxon>Flavobacteriales</taxon>
        <taxon>Flavobacteriaceae</taxon>
    </lineage>
</organism>
<accession>A0A4Q9FL60</accession>
<feature type="domain" description="RNA polymerase sigma factor 70 region 4 type 2" evidence="8">
    <location>
        <begin position="113"/>
        <end position="164"/>
    </location>
</feature>
<evidence type="ECO:0000256" key="1">
    <source>
        <dbReference type="ARBA" id="ARBA00010641"/>
    </source>
</evidence>
<feature type="domain" description="RNA polymerase sigma-70 region 2" evidence="7">
    <location>
        <begin position="20"/>
        <end position="85"/>
    </location>
</feature>
<keyword evidence="10" id="KW-1185">Reference proteome</keyword>
<dbReference type="InterPro" id="IPR014284">
    <property type="entry name" value="RNA_pol_sigma-70_dom"/>
</dbReference>
<dbReference type="SUPFAM" id="SSF88946">
    <property type="entry name" value="Sigma2 domain of RNA polymerase sigma factors"/>
    <property type="match status" value="1"/>
</dbReference>
<keyword evidence="2 6" id="KW-0805">Transcription regulation</keyword>
<dbReference type="InterPro" id="IPR036388">
    <property type="entry name" value="WH-like_DNA-bd_sf"/>
</dbReference>
<dbReference type="GO" id="GO:0006352">
    <property type="term" value="P:DNA-templated transcription initiation"/>
    <property type="evidence" value="ECO:0007669"/>
    <property type="project" value="InterPro"/>
</dbReference>
<keyword evidence="3 6" id="KW-0731">Sigma factor</keyword>
<dbReference type="InterPro" id="IPR013249">
    <property type="entry name" value="RNA_pol_sigma70_r4_t2"/>
</dbReference>
<dbReference type="NCBIfam" id="TIGR02937">
    <property type="entry name" value="sigma70-ECF"/>
    <property type="match status" value="1"/>
</dbReference>
<dbReference type="InterPro" id="IPR007627">
    <property type="entry name" value="RNA_pol_sigma70_r2"/>
</dbReference>
<dbReference type="Gene3D" id="1.10.1740.10">
    <property type="match status" value="1"/>
</dbReference>
<dbReference type="Pfam" id="PF04542">
    <property type="entry name" value="Sigma70_r2"/>
    <property type="match status" value="1"/>
</dbReference>
<reference evidence="9 10" key="1">
    <citation type="submission" date="2019-02" db="EMBL/GenBank/DDBJ databases">
        <title>Hyunsoonleella sp., isolated from marine sediment.</title>
        <authorList>
            <person name="Liu B.-T."/>
        </authorList>
    </citation>
    <scope>NUCLEOTIDE SEQUENCE [LARGE SCALE GENOMIC DNA]</scope>
    <source>
        <strain evidence="9 10">T58</strain>
    </source>
</reference>
<sequence length="170" mass="20052">MSKELIQRAKKGNTDALNELIEKYKSVAFSIAFKYLKNKEDAEDITQNAFIIVLRSIKKFRNESKFSTWLYKIIYHECLKVLKSRNLMIEYIPEFTQIEAAEVKDETKKVDHKIDELLSHLKPNEYTVITLFYLKEKSIKEIGEITSFSKANIKVILHRARTKLKEIYNT</sequence>
<comment type="similarity">
    <text evidence="1 6">Belongs to the sigma-70 factor family. ECF subfamily.</text>
</comment>
<evidence type="ECO:0000313" key="9">
    <source>
        <dbReference type="EMBL" id="TBN06377.1"/>
    </source>
</evidence>
<dbReference type="Gene3D" id="1.10.10.10">
    <property type="entry name" value="Winged helix-like DNA-binding domain superfamily/Winged helix DNA-binding domain"/>
    <property type="match status" value="1"/>
</dbReference>
<dbReference type="InterPro" id="IPR000838">
    <property type="entry name" value="RNA_pol_sigma70_ECF_CS"/>
</dbReference>
<dbReference type="InterPro" id="IPR013324">
    <property type="entry name" value="RNA_pol_sigma_r3/r4-like"/>
</dbReference>
<dbReference type="OrthoDB" id="1027298at2"/>
<dbReference type="AlphaFoldDB" id="A0A4Q9FL60"/>
<dbReference type="GO" id="GO:0016987">
    <property type="term" value="F:sigma factor activity"/>
    <property type="evidence" value="ECO:0007669"/>
    <property type="project" value="UniProtKB-KW"/>
</dbReference>
<dbReference type="PANTHER" id="PTHR43133">
    <property type="entry name" value="RNA POLYMERASE ECF-TYPE SIGMA FACTO"/>
    <property type="match status" value="1"/>
</dbReference>
<protein>
    <recommendedName>
        <fullName evidence="6">RNA polymerase sigma factor</fullName>
    </recommendedName>
</protein>
<evidence type="ECO:0000259" key="7">
    <source>
        <dbReference type="Pfam" id="PF04542"/>
    </source>
</evidence>
<comment type="caution">
    <text evidence="9">The sequence shown here is derived from an EMBL/GenBank/DDBJ whole genome shotgun (WGS) entry which is preliminary data.</text>
</comment>
<evidence type="ECO:0000313" key="10">
    <source>
        <dbReference type="Proteomes" id="UP000291142"/>
    </source>
</evidence>
<dbReference type="RefSeq" id="WP_130962367.1">
    <property type="nucleotide sequence ID" value="NZ_SIRT01000001.1"/>
</dbReference>
<evidence type="ECO:0000259" key="8">
    <source>
        <dbReference type="Pfam" id="PF08281"/>
    </source>
</evidence>
<evidence type="ECO:0000256" key="5">
    <source>
        <dbReference type="ARBA" id="ARBA00023163"/>
    </source>
</evidence>
<dbReference type="Pfam" id="PF08281">
    <property type="entry name" value="Sigma70_r4_2"/>
    <property type="match status" value="1"/>
</dbReference>
<gene>
    <name evidence="9" type="ORF">EYD45_00380</name>
</gene>
<name>A0A4Q9FL60_9FLAO</name>
<dbReference type="Proteomes" id="UP000291142">
    <property type="component" value="Unassembled WGS sequence"/>
</dbReference>
<evidence type="ECO:0000256" key="4">
    <source>
        <dbReference type="ARBA" id="ARBA00023125"/>
    </source>
</evidence>
<dbReference type="InterPro" id="IPR013325">
    <property type="entry name" value="RNA_pol_sigma_r2"/>
</dbReference>
<evidence type="ECO:0000256" key="2">
    <source>
        <dbReference type="ARBA" id="ARBA00023015"/>
    </source>
</evidence>
<keyword evidence="4 6" id="KW-0238">DNA-binding</keyword>
<dbReference type="PANTHER" id="PTHR43133:SF51">
    <property type="entry name" value="RNA POLYMERASE SIGMA FACTOR"/>
    <property type="match status" value="1"/>
</dbReference>
<dbReference type="SUPFAM" id="SSF88659">
    <property type="entry name" value="Sigma3 and sigma4 domains of RNA polymerase sigma factors"/>
    <property type="match status" value="1"/>
</dbReference>
<proteinExistence type="inferred from homology"/>
<dbReference type="CDD" id="cd06171">
    <property type="entry name" value="Sigma70_r4"/>
    <property type="match status" value="1"/>
</dbReference>
<evidence type="ECO:0000256" key="6">
    <source>
        <dbReference type="RuleBase" id="RU000716"/>
    </source>
</evidence>